<evidence type="ECO:0000313" key="3">
    <source>
        <dbReference type="Proteomes" id="UP000323105"/>
    </source>
</evidence>
<dbReference type="EMBL" id="BKBW01000006">
    <property type="protein sequence ID" value="GEQ76243.1"/>
    <property type="molecule type" value="Genomic_DNA"/>
</dbReference>
<evidence type="ECO:0000256" key="1">
    <source>
        <dbReference type="SAM" id="SignalP"/>
    </source>
</evidence>
<organism evidence="2 3">
    <name type="scientific">Comamonas testosteroni</name>
    <name type="common">Pseudomonas testosteroni</name>
    <dbReference type="NCBI Taxonomy" id="285"/>
    <lineage>
        <taxon>Bacteria</taxon>
        <taxon>Pseudomonadati</taxon>
        <taxon>Pseudomonadota</taxon>
        <taxon>Betaproteobacteria</taxon>
        <taxon>Burkholderiales</taxon>
        <taxon>Comamonadaceae</taxon>
        <taxon>Comamonas</taxon>
    </lineage>
</organism>
<sequence length="118" mass="12496">MIAKNILAFYLGLLVVSASAQTYDSTGPVRLWAPNNSGAGATEIVQVPGYGSFTEGGVVKGYDIVESNAGNCSASQYIGVCSAKKGAPGYRYYQWEVCPVETVKVQIHVVGTWHTCGD</sequence>
<comment type="caution">
    <text evidence="2">The sequence shown here is derived from an EMBL/GenBank/DDBJ whole genome shotgun (WGS) entry which is preliminary data.</text>
</comment>
<name>A0A5A7MEU2_COMTE</name>
<feature type="signal peptide" evidence="1">
    <location>
        <begin position="1"/>
        <end position="20"/>
    </location>
</feature>
<proteinExistence type="predicted"/>
<feature type="chain" id="PRO_5022995516" description="Secreted protein" evidence="1">
    <location>
        <begin position="21"/>
        <end position="118"/>
    </location>
</feature>
<dbReference type="Proteomes" id="UP000323105">
    <property type="component" value="Unassembled WGS sequence"/>
</dbReference>
<keyword evidence="1" id="KW-0732">Signal</keyword>
<accession>A0A5A7MEU2</accession>
<evidence type="ECO:0008006" key="4">
    <source>
        <dbReference type="Google" id="ProtNLM"/>
    </source>
</evidence>
<gene>
    <name evidence="2" type="ORF">CTTA_3248</name>
</gene>
<protein>
    <recommendedName>
        <fullName evidence="4">Secreted protein</fullName>
    </recommendedName>
</protein>
<reference evidence="2 3" key="1">
    <citation type="journal article" date="2019" name="Microbiol. Resour. Announc.">
        <title>Draft Genome Sequence of Comamonas testosteroni TA441, a Bacterium That Has a Cryptic Phenol Degradation Gene Cluster.</title>
        <authorList>
            <person name="Arai H."/>
            <person name="Ishii M."/>
        </authorList>
    </citation>
    <scope>NUCLEOTIDE SEQUENCE [LARGE SCALE GENOMIC DNA]</scope>
    <source>
        <strain evidence="2 3">TA441</strain>
    </source>
</reference>
<evidence type="ECO:0000313" key="2">
    <source>
        <dbReference type="EMBL" id="GEQ76243.1"/>
    </source>
</evidence>
<dbReference type="AlphaFoldDB" id="A0A5A7MEU2"/>